<dbReference type="Pfam" id="PF05175">
    <property type="entry name" value="MTS"/>
    <property type="match status" value="1"/>
</dbReference>
<evidence type="ECO:0008006" key="8">
    <source>
        <dbReference type="Google" id="ProtNLM"/>
    </source>
</evidence>
<keyword evidence="3" id="KW-0489">Methyltransferase</keyword>
<dbReference type="PANTHER" id="PTHR47816:SF4">
    <property type="entry name" value="RIBOSOMAL RNA SMALL SUBUNIT METHYLTRANSFERASE C"/>
    <property type="match status" value="1"/>
</dbReference>
<dbReference type="InterPro" id="IPR029063">
    <property type="entry name" value="SAM-dependent_MTases_sf"/>
</dbReference>
<proteinExistence type="predicted"/>
<evidence type="ECO:0000256" key="2">
    <source>
        <dbReference type="ARBA" id="ARBA00022552"/>
    </source>
</evidence>
<name>A0A381XM70_9ZZZZ</name>
<keyword evidence="1" id="KW-0963">Cytoplasm</keyword>
<dbReference type="InterPro" id="IPR013675">
    <property type="entry name" value="Mtase_sm_N"/>
</dbReference>
<dbReference type="PANTHER" id="PTHR47816">
    <property type="entry name" value="RIBOSOMAL RNA SMALL SUBUNIT METHYLTRANSFERASE C"/>
    <property type="match status" value="1"/>
</dbReference>
<reference evidence="7" key="1">
    <citation type="submission" date="2018-05" db="EMBL/GenBank/DDBJ databases">
        <authorList>
            <person name="Lanie J.A."/>
            <person name="Ng W.-L."/>
            <person name="Kazmierczak K.M."/>
            <person name="Andrzejewski T.M."/>
            <person name="Davidsen T.M."/>
            <person name="Wayne K.J."/>
            <person name="Tettelin H."/>
            <person name="Glass J.I."/>
            <person name="Rusch D."/>
            <person name="Podicherti R."/>
            <person name="Tsui H.-C.T."/>
            <person name="Winkler M.E."/>
        </authorList>
    </citation>
    <scope>NUCLEOTIDE SEQUENCE</scope>
</reference>
<dbReference type="InterPro" id="IPR002052">
    <property type="entry name" value="DNA_methylase_N6_adenine_CS"/>
</dbReference>
<dbReference type="GO" id="GO:0008990">
    <property type="term" value="F:rRNA (guanine-N2-)-methyltransferase activity"/>
    <property type="evidence" value="ECO:0007669"/>
    <property type="project" value="InterPro"/>
</dbReference>
<dbReference type="PROSITE" id="PS00092">
    <property type="entry name" value="N6_MTASE"/>
    <property type="match status" value="1"/>
</dbReference>
<evidence type="ECO:0000256" key="1">
    <source>
        <dbReference type="ARBA" id="ARBA00022490"/>
    </source>
</evidence>
<accession>A0A381XM70</accession>
<dbReference type="GO" id="GO:0003676">
    <property type="term" value="F:nucleic acid binding"/>
    <property type="evidence" value="ECO:0007669"/>
    <property type="project" value="InterPro"/>
</dbReference>
<dbReference type="InterPro" id="IPR007848">
    <property type="entry name" value="Small_mtfrase_dom"/>
</dbReference>
<dbReference type="InterPro" id="IPR046977">
    <property type="entry name" value="RsmC/RlmG"/>
</dbReference>
<gene>
    <name evidence="7" type="ORF">METZ01_LOCUS118151</name>
</gene>
<evidence type="ECO:0000256" key="4">
    <source>
        <dbReference type="ARBA" id="ARBA00022679"/>
    </source>
</evidence>
<feature type="domain" description="Methyltransferase small" evidence="5">
    <location>
        <begin position="173"/>
        <end position="333"/>
    </location>
</feature>
<evidence type="ECO:0000259" key="6">
    <source>
        <dbReference type="Pfam" id="PF08468"/>
    </source>
</evidence>
<dbReference type="Pfam" id="PF08468">
    <property type="entry name" value="MTS_N"/>
    <property type="match status" value="1"/>
</dbReference>
<feature type="domain" description="Methyltransferase small N-terminal" evidence="6">
    <location>
        <begin position="67"/>
        <end position="150"/>
    </location>
</feature>
<dbReference type="Gene3D" id="3.40.50.150">
    <property type="entry name" value="Vaccinia Virus protein VP39"/>
    <property type="match status" value="2"/>
</dbReference>
<organism evidence="7">
    <name type="scientific">marine metagenome</name>
    <dbReference type="NCBI Taxonomy" id="408172"/>
    <lineage>
        <taxon>unclassified sequences</taxon>
        <taxon>metagenomes</taxon>
        <taxon>ecological metagenomes</taxon>
    </lineage>
</organism>
<keyword evidence="4" id="KW-0808">Transferase</keyword>
<keyword evidence="2" id="KW-0698">rRNA processing</keyword>
<sequence>MIGGYGNWRDHASIALLRKFLTTREIEGRILCVLSSTAILEGVLPSPPEQIDGWARTAGDGSKPWLWPQKDHYDVAILRLPKAKRDLEMCSHLAFSSLQAGCPLWVYGANDEGIRSAEKSLSLLTESVTTAAYGGRCRVLEAITSSRANFKDELSDWESWIKVDLPSLKRDWVSYPGVFADGRVDAGTEVLINALPKIPKNSKALDFGCGSGLVGGAISLKEKSVRVDFLDVDLLALEAVKKNIPGAKVIASDGYSKLDGSQYDLIVSNPPYHQGKSWSEDFIRAMVVNGVSHLNADGKLVFVVQRRLQLEGLLSSCFNTVEVLADRGVYRVWSATL</sequence>
<evidence type="ECO:0000256" key="3">
    <source>
        <dbReference type="ARBA" id="ARBA00022603"/>
    </source>
</evidence>
<evidence type="ECO:0000313" key="7">
    <source>
        <dbReference type="EMBL" id="SVA65297.1"/>
    </source>
</evidence>
<dbReference type="AlphaFoldDB" id="A0A381XM70"/>
<dbReference type="EMBL" id="UINC01015522">
    <property type="protein sequence ID" value="SVA65297.1"/>
    <property type="molecule type" value="Genomic_DNA"/>
</dbReference>
<dbReference type="CDD" id="cd02440">
    <property type="entry name" value="AdoMet_MTases"/>
    <property type="match status" value="1"/>
</dbReference>
<protein>
    <recommendedName>
        <fullName evidence="8">Methyltransferase small domain-containing protein</fullName>
    </recommendedName>
</protein>
<evidence type="ECO:0000259" key="5">
    <source>
        <dbReference type="Pfam" id="PF05175"/>
    </source>
</evidence>
<dbReference type="SUPFAM" id="SSF53335">
    <property type="entry name" value="S-adenosyl-L-methionine-dependent methyltransferases"/>
    <property type="match status" value="1"/>
</dbReference>